<feature type="transmembrane region" description="Helical" evidence="1">
    <location>
        <begin position="161"/>
        <end position="183"/>
    </location>
</feature>
<organism evidence="2 3">
    <name type="scientific">Paenibacillus sambharensis</name>
    <dbReference type="NCBI Taxonomy" id="1803190"/>
    <lineage>
        <taxon>Bacteria</taxon>
        <taxon>Bacillati</taxon>
        <taxon>Bacillota</taxon>
        <taxon>Bacilli</taxon>
        <taxon>Bacillales</taxon>
        <taxon>Paenibacillaceae</taxon>
        <taxon>Paenibacillus</taxon>
    </lineage>
</organism>
<dbReference type="AlphaFoldDB" id="A0A2W1L8N4"/>
<feature type="transmembrane region" description="Helical" evidence="1">
    <location>
        <begin position="189"/>
        <end position="210"/>
    </location>
</feature>
<dbReference type="Gene3D" id="1.10.287.70">
    <property type="match status" value="1"/>
</dbReference>
<feature type="transmembrane region" description="Helical" evidence="1">
    <location>
        <begin position="95"/>
        <end position="115"/>
    </location>
</feature>
<accession>A0A2W1L8N4</accession>
<comment type="caution">
    <text evidence="2">The sequence shown here is derived from an EMBL/GenBank/DDBJ whole genome shotgun (WGS) entry which is preliminary data.</text>
</comment>
<reference evidence="2 3" key="1">
    <citation type="submission" date="2018-06" db="EMBL/GenBank/DDBJ databases">
        <title>Paenibacillus imtechensis sp. nov.</title>
        <authorList>
            <person name="Pinnaka A.K."/>
            <person name="Singh H."/>
            <person name="Kaur M."/>
        </authorList>
    </citation>
    <scope>NUCLEOTIDE SEQUENCE [LARGE SCALE GENOMIC DNA]</scope>
    <source>
        <strain evidence="2 3">SMB1</strain>
    </source>
</reference>
<keyword evidence="1" id="KW-0812">Transmembrane</keyword>
<dbReference type="OrthoDB" id="7867610at2"/>
<dbReference type="SUPFAM" id="SSF81324">
    <property type="entry name" value="Voltage-gated potassium channels"/>
    <property type="match status" value="1"/>
</dbReference>
<protein>
    <recommendedName>
        <fullName evidence="4">Potassium channel domain-containing protein</fullName>
    </recommendedName>
</protein>
<keyword evidence="1" id="KW-1133">Transmembrane helix</keyword>
<evidence type="ECO:0008006" key="4">
    <source>
        <dbReference type="Google" id="ProtNLM"/>
    </source>
</evidence>
<name>A0A2W1L8N4_9BACL</name>
<dbReference type="EMBL" id="QKRB01000044">
    <property type="protein sequence ID" value="PZD95273.1"/>
    <property type="molecule type" value="Genomic_DNA"/>
</dbReference>
<evidence type="ECO:0000256" key="1">
    <source>
        <dbReference type="SAM" id="Phobius"/>
    </source>
</evidence>
<keyword evidence="3" id="KW-1185">Reference proteome</keyword>
<sequence>MEIHHLRMIIQVELTRRRKMVLFHCRLVSYHKRKLTQSLLQRRFFMSVNNEIEQPSLIVLVWEAVLKFLGRISLFDLIMRYLIKDWSRQKKFAFVDSWVIGHTILSFLAVFVSFFSDVSCVKYALLFYGLLRVFEIFVYQTSVVFIHGYRSDSNVRSYRRSVICLIHNFFEIILWFTSSYIFLMDRFDVINSSGNLLQAFYISFVTMTTFGPPNFNVKGSPAMIVIVIQSIIGLFMTIISLAHFISLLPKPRTLDSHENQLIKNNDV</sequence>
<gene>
    <name evidence="2" type="ORF">DNH61_12015</name>
</gene>
<keyword evidence="1" id="KW-0472">Membrane</keyword>
<proteinExistence type="predicted"/>
<evidence type="ECO:0000313" key="3">
    <source>
        <dbReference type="Proteomes" id="UP000249522"/>
    </source>
</evidence>
<feature type="transmembrane region" description="Helical" evidence="1">
    <location>
        <begin position="222"/>
        <end position="245"/>
    </location>
</feature>
<evidence type="ECO:0000313" key="2">
    <source>
        <dbReference type="EMBL" id="PZD95273.1"/>
    </source>
</evidence>
<feature type="transmembrane region" description="Helical" evidence="1">
    <location>
        <begin position="127"/>
        <end position="149"/>
    </location>
</feature>
<dbReference type="Proteomes" id="UP000249522">
    <property type="component" value="Unassembled WGS sequence"/>
</dbReference>